<dbReference type="SUPFAM" id="SSF47413">
    <property type="entry name" value="lambda repressor-like DNA-binding domains"/>
    <property type="match status" value="1"/>
</dbReference>
<comment type="caution">
    <text evidence="2">The sequence shown here is derived from an EMBL/GenBank/DDBJ whole genome shotgun (WGS) entry which is preliminary data.</text>
</comment>
<dbReference type="InterPro" id="IPR001387">
    <property type="entry name" value="Cro/C1-type_HTH"/>
</dbReference>
<evidence type="ECO:0000259" key="1">
    <source>
        <dbReference type="PROSITE" id="PS50943"/>
    </source>
</evidence>
<gene>
    <name evidence="2" type="ORF">B8W67_19505</name>
</gene>
<organism evidence="2 3">
    <name type="scientific">Mycolicibacillus koreensis</name>
    <dbReference type="NCBI Taxonomy" id="1069220"/>
    <lineage>
        <taxon>Bacteria</taxon>
        <taxon>Bacillati</taxon>
        <taxon>Actinomycetota</taxon>
        <taxon>Actinomycetes</taxon>
        <taxon>Mycobacteriales</taxon>
        <taxon>Mycobacteriaceae</taxon>
        <taxon>Mycolicibacillus</taxon>
    </lineage>
</organism>
<dbReference type="Proteomes" id="UP000193577">
    <property type="component" value="Unassembled WGS sequence"/>
</dbReference>
<protein>
    <recommendedName>
        <fullName evidence="1">HTH cro/C1-type domain-containing protein</fullName>
    </recommendedName>
</protein>
<evidence type="ECO:0000313" key="2">
    <source>
        <dbReference type="EMBL" id="OSC24501.1"/>
    </source>
</evidence>
<dbReference type="EMBL" id="NCXO01000078">
    <property type="protein sequence ID" value="OSC24501.1"/>
    <property type="molecule type" value="Genomic_DNA"/>
</dbReference>
<dbReference type="Pfam" id="PF01381">
    <property type="entry name" value="HTH_3"/>
    <property type="match status" value="1"/>
</dbReference>
<dbReference type="GO" id="GO:0003677">
    <property type="term" value="F:DNA binding"/>
    <property type="evidence" value="ECO:0007669"/>
    <property type="project" value="InterPro"/>
</dbReference>
<accession>A0AA91PB56</accession>
<proteinExistence type="predicted"/>
<keyword evidence="3" id="KW-1185">Reference proteome</keyword>
<dbReference type="Gene3D" id="1.10.260.40">
    <property type="entry name" value="lambda repressor-like DNA-binding domains"/>
    <property type="match status" value="1"/>
</dbReference>
<name>A0AA91PB56_9MYCO</name>
<feature type="domain" description="HTH cro/C1-type" evidence="1">
    <location>
        <begin position="1"/>
        <end position="46"/>
    </location>
</feature>
<sequence length="140" mass="14783">MTAKQLADALGLDPSAYSRVELGKRGLKASELVAAADMLGMSIDDLVHRRDGRAVEAWRQAQSAAVVAAAGVATLAQRLDDLARVQDLPPGLVGELLGDDGVVVHVQSDSEVVESRLRELLALVVVRPAPTRLDEALPAE</sequence>
<evidence type="ECO:0000313" key="3">
    <source>
        <dbReference type="Proteomes" id="UP000193577"/>
    </source>
</evidence>
<dbReference type="CDD" id="cd00093">
    <property type="entry name" value="HTH_XRE"/>
    <property type="match status" value="1"/>
</dbReference>
<dbReference type="PROSITE" id="PS50943">
    <property type="entry name" value="HTH_CROC1"/>
    <property type="match status" value="1"/>
</dbReference>
<reference evidence="2 3" key="1">
    <citation type="submission" date="2017-04" db="EMBL/GenBank/DDBJ databases">
        <title>The new phylogeny of genus Mycobacterium.</title>
        <authorList>
            <person name="Tortoli E."/>
            <person name="Trovato A."/>
            <person name="Cirillo D.M."/>
        </authorList>
    </citation>
    <scope>NUCLEOTIDE SEQUENCE [LARGE SCALE GENOMIC DNA]</scope>
    <source>
        <strain evidence="2 3">KCTC 19819</strain>
    </source>
</reference>
<dbReference type="InterPro" id="IPR010982">
    <property type="entry name" value="Lambda_DNA-bd_dom_sf"/>
</dbReference>
<dbReference type="AlphaFoldDB" id="A0AA91PB56"/>